<evidence type="ECO:0000313" key="2">
    <source>
        <dbReference type="Proteomes" id="UP000235828"/>
    </source>
</evidence>
<keyword evidence="2" id="KW-1185">Reference proteome</keyword>
<reference evidence="1 2" key="1">
    <citation type="submission" date="2017-10" db="EMBL/GenBank/DDBJ databases">
        <authorList>
            <person name="Banno H."/>
            <person name="Chua N.-H."/>
        </authorList>
    </citation>
    <scope>NUCLEOTIDE SEQUENCE [LARGE SCALE GENOMIC DNA]</scope>
    <source>
        <strain evidence="1">Vibrio tapetis CECT4600</strain>
    </source>
</reference>
<accession>A0A2N8Z9F9</accession>
<evidence type="ECO:0000313" key="1">
    <source>
        <dbReference type="EMBL" id="SON48554.1"/>
    </source>
</evidence>
<organism evidence="1 2">
    <name type="scientific">Vibrio tapetis subsp. tapetis</name>
    <dbReference type="NCBI Taxonomy" id="1671868"/>
    <lineage>
        <taxon>Bacteria</taxon>
        <taxon>Pseudomonadati</taxon>
        <taxon>Pseudomonadota</taxon>
        <taxon>Gammaproteobacteria</taxon>
        <taxon>Vibrionales</taxon>
        <taxon>Vibrionaceae</taxon>
        <taxon>Vibrio</taxon>
    </lineage>
</organism>
<gene>
    <name evidence="1" type="ORF">VTAP4600_A0575</name>
</gene>
<proteinExistence type="predicted"/>
<protein>
    <submittedName>
        <fullName evidence="1">Uncharacterized protein</fullName>
    </submittedName>
</protein>
<name>A0A2N8Z9F9_9VIBR</name>
<dbReference type="AlphaFoldDB" id="A0A2N8Z9F9"/>
<dbReference type="KEGG" id="vta:A0575"/>
<dbReference type="EMBL" id="LT960611">
    <property type="protein sequence ID" value="SON48554.1"/>
    <property type="molecule type" value="Genomic_DNA"/>
</dbReference>
<dbReference type="Proteomes" id="UP000235828">
    <property type="component" value="Chromosome A"/>
</dbReference>
<sequence length="51" mass="5575">MTEDMNSSVQSISEVCAATNILANDTRDECGDLVNNLDSQGKLVGQFRRLD</sequence>